<evidence type="ECO:0000313" key="1">
    <source>
        <dbReference type="EMBL" id="ODQ69897.1"/>
    </source>
</evidence>
<keyword evidence="2" id="KW-1185">Reference proteome</keyword>
<evidence type="ECO:0008006" key="3">
    <source>
        <dbReference type="Google" id="ProtNLM"/>
    </source>
</evidence>
<sequence length="116" mass="13253">MSAQAVILDETVTYCGQELKDQNQCFRRFKDPQAISQNCQVYINLLMRCVKARVPSYVFLREACGPSMDELQDCILKATDSPTKTCADLQAKVWSCRDKFMEGYIAEKIKQENGNK</sequence>
<evidence type="ECO:0000313" key="2">
    <source>
        <dbReference type="Proteomes" id="UP000094385"/>
    </source>
</evidence>
<organism evidence="1 2">
    <name type="scientific">Lipomyces starkeyi NRRL Y-11557</name>
    <dbReference type="NCBI Taxonomy" id="675824"/>
    <lineage>
        <taxon>Eukaryota</taxon>
        <taxon>Fungi</taxon>
        <taxon>Dikarya</taxon>
        <taxon>Ascomycota</taxon>
        <taxon>Saccharomycotina</taxon>
        <taxon>Lipomycetes</taxon>
        <taxon>Lipomycetales</taxon>
        <taxon>Lipomycetaceae</taxon>
        <taxon>Lipomyces</taxon>
    </lineage>
</organism>
<protein>
    <recommendedName>
        <fullName evidence="3">IMS import disulfide relay-system CHCH-CHCH-like Cx9C domain-containing protein</fullName>
    </recommendedName>
</protein>
<name>A0A1E3PYL6_LIPST</name>
<dbReference type="Proteomes" id="UP000094385">
    <property type="component" value="Unassembled WGS sequence"/>
</dbReference>
<dbReference type="AlphaFoldDB" id="A0A1E3PYL6"/>
<reference evidence="1 2" key="1">
    <citation type="journal article" date="2016" name="Proc. Natl. Acad. Sci. U.S.A.">
        <title>Comparative genomics of biotechnologically important yeasts.</title>
        <authorList>
            <person name="Riley R."/>
            <person name="Haridas S."/>
            <person name="Wolfe K.H."/>
            <person name="Lopes M.R."/>
            <person name="Hittinger C.T."/>
            <person name="Goeker M."/>
            <person name="Salamov A.A."/>
            <person name="Wisecaver J.H."/>
            <person name="Long T.M."/>
            <person name="Calvey C.H."/>
            <person name="Aerts A.L."/>
            <person name="Barry K.W."/>
            <person name="Choi C."/>
            <person name="Clum A."/>
            <person name="Coughlan A.Y."/>
            <person name="Deshpande S."/>
            <person name="Douglass A.P."/>
            <person name="Hanson S.J."/>
            <person name="Klenk H.-P."/>
            <person name="LaButti K.M."/>
            <person name="Lapidus A."/>
            <person name="Lindquist E.A."/>
            <person name="Lipzen A.M."/>
            <person name="Meier-Kolthoff J.P."/>
            <person name="Ohm R.A."/>
            <person name="Otillar R.P."/>
            <person name="Pangilinan J.L."/>
            <person name="Peng Y."/>
            <person name="Rokas A."/>
            <person name="Rosa C.A."/>
            <person name="Scheuner C."/>
            <person name="Sibirny A.A."/>
            <person name="Slot J.C."/>
            <person name="Stielow J.B."/>
            <person name="Sun H."/>
            <person name="Kurtzman C.P."/>
            <person name="Blackwell M."/>
            <person name="Grigoriev I.V."/>
            <person name="Jeffries T.W."/>
        </authorList>
    </citation>
    <scope>NUCLEOTIDE SEQUENCE [LARGE SCALE GENOMIC DNA]</scope>
    <source>
        <strain evidence="1 2">NRRL Y-11557</strain>
    </source>
</reference>
<dbReference type="EMBL" id="KV454302">
    <property type="protein sequence ID" value="ODQ69897.1"/>
    <property type="molecule type" value="Genomic_DNA"/>
</dbReference>
<accession>A0A1E3PYL6</accession>
<gene>
    <name evidence="1" type="ORF">LIPSTDRAFT_113834</name>
</gene>
<proteinExistence type="predicted"/>